<dbReference type="SUPFAM" id="SSF102645">
    <property type="entry name" value="CoaB-like"/>
    <property type="match status" value="1"/>
</dbReference>
<comment type="pathway">
    <text evidence="3 4">Cofactor biosynthesis; coenzyme A biosynthesis; CoA from (R)-pantothenate: step 2/5.</text>
</comment>
<name>A0A1Z3N4G5_BDEBC</name>
<comment type="catalytic activity">
    <reaction evidence="3 4">
        <text>N-[(R)-4-phosphopantothenoyl]-L-cysteine + H(+) = (R)-4'-phosphopantetheine + CO2</text>
        <dbReference type="Rhea" id="RHEA:16793"/>
        <dbReference type="ChEBI" id="CHEBI:15378"/>
        <dbReference type="ChEBI" id="CHEBI:16526"/>
        <dbReference type="ChEBI" id="CHEBI:59458"/>
        <dbReference type="ChEBI" id="CHEBI:61723"/>
        <dbReference type="EC" id="4.1.1.36"/>
    </reaction>
</comment>
<gene>
    <name evidence="3" type="primary">coaBC</name>
    <name evidence="7" type="ORF">B9G79_01700</name>
</gene>
<sequence length="423" mass="46534">MSKSKVLFMMTGSIACYKACHVVSRLVQNNCDVQVVASPSALKFVGNATLEGLTGKPVISDMYAMGNVMDHIHLMRWADVILVAPATANFINKAAQGVGDDLLQTLFLAHDFKKPFLVAPAMNTSMYLHPVTQKSLTALKEMGVQILDTASGILACGEEGWGKLLEPDLILKMTLEALHKPAQDTAAASVAPKSSALSKVKILITAGGTQEPIDTVRVISNLSSGRTGIALAEYMTQMGFDVTLLQAHASPRSEHVTRRDLFVSFATLDEKMKHYLSTEDFTHVIHAAAVSDYSVDHIEVDGQSFRPFEVKKVSSDADKMNIVLKRNYKIVDRLKDYSKNKDLKVIAFKLTSHATPEQRAHAVEKLFANSHADFVVHNDLSEIDIVNRTHKFTLFNHEGFVACENLDQLTSELIRVVLPKDSL</sequence>
<evidence type="ECO:0000259" key="5">
    <source>
        <dbReference type="Pfam" id="PF02441"/>
    </source>
</evidence>
<feature type="domain" description="DNA/pantothenate metabolism flavoprotein C-terminal" evidence="6">
    <location>
        <begin position="198"/>
        <end position="399"/>
    </location>
</feature>
<dbReference type="InterPro" id="IPR007085">
    <property type="entry name" value="DNA/pantothenate-metab_flavo_C"/>
</dbReference>
<dbReference type="AlphaFoldDB" id="A0A1Z3N4G5"/>
<feature type="binding site" evidence="3">
    <location>
        <position position="348"/>
    </location>
    <ligand>
        <name>CTP</name>
        <dbReference type="ChEBI" id="CHEBI:37563"/>
    </ligand>
</feature>
<comment type="pathway">
    <text evidence="3 4">Cofactor biosynthesis; coenzyme A biosynthesis; CoA from (R)-pantothenate: step 3/5.</text>
</comment>
<accession>A0A1Z3N4G5</accession>
<dbReference type="Pfam" id="PF04127">
    <property type="entry name" value="DFP"/>
    <property type="match status" value="1"/>
</dbReference>
<dbReference type="PANTHER" id="PTHR14359">
    <property type="entry name" value="HOMO-OLIGOMERIC FLAVIN CONTAINING CYS DECARBOXYLASE FAMILY"/>
    <property type="match status" value="1"/>
</dbReference>
<dbReference type="GO" id="GO:0004633">
    <property type="term" value="F:phosphopantothenoylcysteine decarboxylase activity"/>
    <property type="evidence" value="ECO:0007669"/>
    <property type="project" value="UniProtKB-UniRule"/>
</dbReference>
<comment type="caution">
    <text evidence="3">Lacks conserved residue(s) required for the propagation of feature annotation.</text>
</comment>
<dbReference type="EC" id="6.3.2.5" evidence="3"/>
<evidence type="ECO:0000313" key="7">
    <source>
        <dbReference type="EMBL" id="ASD62366.1"/>
    </source>
</evidence>
<comment type="function">
    <text evidence="4">Catalyzes two steps in the biosynthesis of coenzyme A. In the first step cysteine is conjugated to 4'-phosphopantothenate to form 4-phosphopantothenoylcysteine, in the latter compound is decarboxylated to form 4'-phosphopantotheine.</text>
</comment>
<dbReference type="InterPro" id="IPR005252">
    <property type="entry name" value="CoaBC"/>
</dbReference>
<keyword evidence="3" id="KW-0479">Metal-binding</keyword>
<evidence type="ECO:0000259" key="6">
    <source>
        <dbReference type="Pfam" id="PF04127"/>
    </source>
</evidence>
<evidence type="ECO:0000256" key="3">
    <source>
        <dbReference type="HAMAP-Rule" id="MF_02225"/>
    </source>
</evidence>
<dbReference type="GO" id="GO:0015941">
    <property type="term" value="P:pantothenate catabolic process"/>
    <property type="evidence" value="ECO:0007669"/>
    <property type="project" value="InterPro"/>
</dbReference>
<dbReference type="Gene3D" id="3.40.50.1950">
    <property type="entry name" value="Flavin prenyltransferase-like"/>
    <property type="match status" value="1"/>
</dbReference>
<dbReference type="Proteomes" id="UP000197003">
    <property type="component" value="Chromosome"/>
</dbReference>
<keyword evidence="2 3" id="KW-0456">Lyase</keyword>
<comment type="similarity">
    <text evidence="3 4">In the N-terminal section; belongs to the HFCD (homo-oligomeric flavin containing Cys decarboxylase) superfamily.</text>
</comment>
<comment type="similarity">
    <text evidence="3 4">In the C-terminal section; belongs to the PPC synthetase family.</text>
</comment>
<organism evidence="7 8">
    <name type="scientific">Bdellovibrio bacteriovorus</name>
    <dbReference type="NCBI Taxonomy" id="959"/>
    <lineage>
        <taxon>Bacteria</taxon>
        <taxon>Pseudomonadati</taxon>
        <taxon>Bdellovibrionota</taxon>
        <taxon>Bdellovibrionia</taxon>
        <taxon>Bdellovibrionales</taxon>
        <taxon>Pseudobdellovibrionaceae</taxon>
        <taxon>Bdellovibrio</taxon>
    </lineage>
</organism>
<comment type="cofactor">
    <cofactor evidence="3">
        <name>Mg(2+)</name>
        <dbReference type="ChEBI" id="CHEBI:18420"/>
    </cofactor>
</comment>
<dbReference type="Gene3D" id="3.40.50.10300">
    <property type="entry name" value="CoaB-like"/>
    <property type="match status" value="1"/>
</dbReference>
<dbReference type="OrthoDB" id="5288242at2"/>
<dbReference type="GO" id="GO:0046872">
    <property type="term" value="F:metal ion binding"/>
    <property type="evidence" value="ECO:0007669"/>
    <property type="project" value="UniProtKB-KW"/>
</dbReference>
<feature type="region of interest" description="Phosphopantothenoylcysteine decarboxylase" evidence="3">
    <location>
        <begin position="1"/>
        <end position="201"/>
    </location>
</feature>
<dbReference type="GO" id="GO:0015937">
    <property type="term" value="P:coenzyme A biosynthetic process"/>
    <property type="evidence" value="ECO:0007669"/>
    <property type="project" value="UniProtKB-UniRule"/>
</dbReference>
<evidence type="ECO:0000313" key="8">
    <source>
        <dbReference type="Proteomes" id="UP000197003"/>
    </source>
</evidence>
<dbReference type="PANTHER" id="PTHR14359:SF6">
    <property type="entry name" value="PHOSPHOPANTOTHENOYLCYSTEINE DECARBOXYLASE"/>
    <property type="match status" value="1"/>
</dbReference>
<dbReference type="GO" id="GO:0010181">
    <property type="term" value="F:FMN binding"/>
    <property type="evidence" value="ECO:0007669"/>
    <property type="project" value="UniProtKB-UniRule"/>
</dbReference>
<keyword evidence="3" id="KW-0511">Multifunctional enzyme</keyword>
<keyword evidence="3 4" id="KW-0288">FMN</keyword>
<feature type="domain" description="Flavoprotein" evidence="5">
    <location>
        <begin position="5"/>
        <end position="141"/>
    </location>
</feature>
<reference evidence="7 8" key="1">
    <citation type="submission" date="2017-04" db="EMBL/GenBank/DDBJ databases">
        <title>Whole genome sequence of Bdellovibrio bacteriovorus strain SSB218315.</title>
        <authorList>
            <person name="Oyedara O."/>
            <person name="Rodriguez-Perez M.A."/>
        </authorList>
    </citation>
    <scope>NUCLEOTIDE SEQUENCE [LARGE SCALE GENOMIC DNA]</scope>
    <source>
        <strain evidence="7 8">SSB218315</strain>
    </source>
</reference>
<dbReference type="InterPro" id="IPR003382">
    <property type="entry name" value="Flavoprotein"/>
</dbReference>
<dbReference type="UniPathway" id="UPA00241">
    <property type="reaction ID" value="UER00353"/>
</dbReference>
<comment type="cofactor">
    <cofactor evidence="3">
        <name>FMN</name>
        <dbReference type="ChEBI" id="CHEBI:58210"/>
    </cofactor>
    <text evidence="3">Binds 1 FMN per subunit.</text>
</comment>
<feature type="region of interest" description="Phosphopantothenate--cysteine ligase" evidence="3">
    <location>
        <begin position="202"/>
        <end position="423"/>
    </location>
</feature>
<dbReference type="RefSeq" id="WP_088564014.1">
    <property type="nucleotide sequence ID" value="NZ_CP020946.1"/>
</dbReference>
<dbReference type="InterPro" id="IPR036551">
    <property type="entry name" value="Flavin_trans-like"/>
</dbReference>
<dbReference type="NCBIfam" id="TIGR00521">
    <property type="entry name" value="coaBC_dfp"/>
    <property type="match status" value="1"/>
</dbReference>
<evidence type="ECO:0000256" key="4">
    <source>
        <dbReference type="RuleBase" id="RU364078"/>
    </source>
</evidence>
<comment type="catalytic activity">
    <reaction evidence="3 4">
        <text>(R)-4'-phosphopantothenate + L-cysteine + CTP = N-[(R)-4-phosphopantothenoyl]-L-cysteine + CMP + diphosphate + H(+)</text>
        <dbReference type="Rhea" id="RHEA:19397"/>
        <dbReference type="ChEBI" id="CHEBI:10986"/>
        <dbReference type="ChEBI" id="CHEBI:15378"/>
        <dbReference type="ChEBI" id="CHEBI:33019"/>
        <dbReference type="ChEBI" id="CHEBI:35235"/>
        <dbReference type="ChEBI" id="CHEBI:37563"/>
        <dbReference type="ChEBI" id="CHEBI:59458"/>
        <dbReference type="ChEBI" id="CHEBI:60377"/>
        <dbReference type="EC" id="6.3.2.5"/>
    </reaction>
</comment>
<feature type="binding site" evidence="3">
    <location>
        <position position="365"/>
    </location>
    <ligand>
        <name>CTP</name>
        <dbReference type="ChEBI" id="CHEBI:37563"/>
    </ligand>
</feature>
<dbReference type="InterPro" id="IPR035929">
    <property type="entry name" value="CoaB-like_sf"/>
</dbReference>
<comment type="function">
    <text evidence="3">Catalyzes two sequential steps in the biosynthesis of coenzyme A. In the first step cysteine is conjugated to 4'-phosphopantothenate to form 4-phosphopantothenoylcysteine. In the second step the latter compound is decarboxylated to form 4'-phosphopantotheine.</text>
</comment>
<dbReference type="EC" id="4.1.1.36" evidence="3"/>
<keyword evidence="3 4" id="KW-0436">Ligase</keyword>
<feature type="binding site" evidence="3">
    <location>
        <position position="312"/>
    </location>
    <ligand>
        <name>CTP</name>
        <dbReference type="ChEBI" id="CHEBI:37563"/>
    </ligand>
</feature>
<feature type="active site" description="Proton donor" evidence="3">
    <location>
        <position position="156"/>
    </location>
</feature>
<dbReference type="Pfam" id="PF02441">
    <property type="entry name" value="Flavoprotein"/>
    <property type="match status" value="1"/>
</dbReference>
<dbReference type="PROSITE" id="PS51257">
    <property type="entry name" value="PROKAR_LIPOPROTEIN"/>
    <property type="match status" value="1"/>
</dbReference>
<protein>
    <recommendedName>
        <fullName evidence="3">Coenzyme A biosynthesis bifunctional protein CoaBC</fullName>
    </recommendedName>
    <alternativeName>
        <fullName evidence="3">DNA/pantothenate metabolism flavoprotein</fullName>
    </alternativeName>
    <alternativeName>
        <fullName evidence="3">Phosphopantothenoylcysteine synthetase/decarboxylase</fullName>
        <shortName evidence="3">PPCS-PPCDC</shortName>
    </alternativeName>
    <domain>
        <recommendedName>
            <fullName evidence="3">Phosphopantothenoylcysteine decarboxylase</fullName>
            <shortName evidence="3">PPC decarboxylase</shortName>
            <shortName evidence="3">PPC-DC</shortName>
            <ecNumber evidence="3">4.1.1.36</ecNumber>
        </recommendedName>
        <alternativeName>
            <fullName evidence="3">CoaC</fullName>
        </alternativeName>
    </domain>
    <domain>
        <recommendedName>
            <fullName evidence="3">Phosphopantothenate--cysteine ligase</fullName>
            <ecNumber evidence="3">6.3.2.5</ecNumber>
        </recommendedName>
        <alternativeName>
            <fullName evidence="3">CoaB</fullName>
        </alternativeName>
        <alternativeName>
            <fullName evidence="3">Phosphopantothenoylcysteine synthetase</fullName>
            <shortName evidence="3">PPC synthetase</shortName>
            <shortName evidence="3">PPC-S</shortName>
        </alternativeName>
    </domain>
</protein>
<dbReference type="SUPFAM" id="SSF52507">
    <property type="entry name" value="Homo-oligomeric flavin-containing Cys decarboxylases, HFCD"/>
    <property type="match status" value="1"/>
</dbReference>
<dbReference type="GO" id="GO:0071513">
    <property type="term" value="C:phosphopantothenoylcysteine decarboxylase complex"/>
    <property type="evidence" value="ECO:0007669"/>
    <property type="project" value="TreeGrafter"/>
</dbReference>
<evidence type="ECO:0000256" key="1">
    <source>
        <dbReference type="ARBA" id="ARBA00022793"/>
    </source>
</evidence>
<dbReference type="HAMAP" id="MF_02225">
    <property type="entry name" value="CoaBC"/>
    <property type="match status" value="1"/>
</dbReference>
<keyword evidence="3 4" id="KW-0285">Flavoprotein</keyword>
<feature type="binding site" evidence="3">
    <location>
        <position position="292"/>
    </location>
    <ligand>
        <name>CTP</name>
        <dbReference type="ChEBI" id="CHEBI:37563"/>
    </ligand>
</feature>
<keyword evidence="3" id="KW-0460">Magnesium</keyword>
<keyword evidence="1 3" id="KW-0210">Decarboxylase</keyword>
<dbReference type="EMBL" id="CP020946">
    <property type="protein sequence ID" value="ASD62366.1"/>
    <property type="molecule type" value="Genomic_DNA"/>
</dbReference>
<proteinExistence type="inferred from homology"/>
<dbReference type="GO" id="GO:0004632">
    <property type="term" value="F:phosphopantothenate--cysteine ligase activity"/>
    <property type="evidence" value="ECO:0007669"/>
    <property type="project" value="UniProtKB-UniRule"/>
</dbReference>
<evidence type="ECO:0000256" key="2">
    <source>
        <dbReference type="ARBA" id="ARBA00023239"/>
    </source>
</evidence>